<feature type="transmembrane region" description="Helical" evidence="1">
    <location>
        <begin position="7"/>
        <end position="25"/>
    </location>
</feature>
<sequence>MQRRELPAAALAVLATLVLLVLIYIGSRGLRDFDSALIGYAVATVFALAAIVYRYTLWLTRPPTWRYFKAGWTTFLSWRNFRRYTTLIPIAWWRDIFGQTFIRRRSRQRWIMHMSIFWGVVISCLITFPLTFGWIRFTFVPPDHYQLWFFGFPVFTFPTRAGTGFALFHALDFTALLLIIGVGIALWRRTTDVGLRTTQRFGFDLVPLVLLFAIAITGLALTASSLWWHGKFYWFISLAHQVTVVAWLLSIPFGKFFHIVQRPASIGVTLYQTVSHDVEHYGRSRAEPGRCRRCGEELPSQQFIGDLRATLGELGQDYDLGGDRGWLQEYCPTCKRVLRGQAYYGGVGRRFL</sequence>
<reference evidence="3" key="1">
    <citation type="journal article" date="2010" name="Stand. Genomic Sci.">
        <title>Complete genome sequence of 'Thermobaculum terrenum' type strain (YNP1).</title>
        <authorList>
            <person name="Kiss H."/>
            <person name="Cleland D."/>
            <person name="Lapidus A."/>
            <person name="Lucas S."/>
            <person name="Glavina Del Rio T."/>
            <person name="Nolan M."/>
            <person name="Tice H."/>
            <person name="Han C."/>
            <person name="Goodwin L."/>
            <person name="Pitluck S."/>
            <person name="Liolios K."/>
            <person name="Ivanova N."/>
            <person name="Mavromatis K."/>
            <person name="Ovchinnikova G."/>
            <person name="Pati A."/>
            <person name="Chen A."/>
            <person name="Palaniappan K."/>
            <person name="Land M."/>
            <person name="Hauser L."/>
            <person name="Chang Y."/>
            <person name="Jeffries C."/>
            <person name="Lu M."/>
            <person name="Brettin T."/>
            <person name="Detter J."/>
            <person name="Goker M."/>
            <person name="Tindall B."/>
            <person name="Beck B."/>
            <person name="McDermott T."/>
            <person name="Woyke T."/>
            <person name="Bristow J."/>
            <person name="Eisen J."/>
            <person name="Markowitz V."/>
            <person name="Hugenholtz P."/>
            <person name="Kyrpides N."/>
            <person name="Klenk H."/>
            <person name="Cheng J."/>
        </authorList>
    </citation>
    <scope>NUCLEOTIDE SEQUENCE [LARGE SCALE GENOMIC DNA]</scope>
    <source>
        <strain evidence="3">ATCC BAA-798 / YNP1</strain>
    </source>
</reference>
<dbReference type="AlphaFoldDB" id="D1CI58"/>
<dbReference type="SUPFAM" id="SSF103501">
    <property type="entry name" value="Respiratory nitrate reductase 1 gamma chain"/>
    <property type="match status" value="1"/>
</dbReference>
<dbReference type="KEGG" id="ttr:Tter_2540"/>
<keyword evidence="1" id="KW-1133">Transmembrane helix</keyword>
<keyword evidence="1" id="KW-0472">Membrane</keyword>
<dbReference type="OrthoDB" id="247276at2"/>
<feature type="transmembrane region" description="Helical" evidence="1">
    <location>
        <begin position="37"/>
        <end position="57"/>
    </location>
</feature>
<feature type="transmembrane region" description="Helical" evidence="1">
    <location>
        <begin position="110"/>
        <end position="135"/>
    </location>
</feature>
<dbReference type="Proteomes" id="UP000000323">
    <property type="component" value="Chromosome 2"/>
</dbReference>
<dbReference type="STRING" id="525904.Tter_2540"/>
<keyword evidence="3" id="KW-1185">Reference proteome</keyword>
<dbReference type="EMBL" id="CP001826">
    <property type="protein sequence ID" value="ACZ43429.1"/>
    <property type="molecule type" value="Genomic_DNA"/>
</dbReference>
<evidence type="ECO:0000313" key="2">
    <source>
        <dbReference type="EMBL" id="ACZ43429.1"/>
    </source>
</evidence>
<dbReference type="HOGENOM" id="CLU_726943_0_0_0"/>
<dbReference type="InterPro" id="IPR036197">
    <property type="entry name" value="NarG-like_sf"/>
</dbReference>
<organism evidence="2 3">
    <name type="scientific">Thermobaculum terrenum (strain ATCC BAA-798 / CCMEE 7001 / YNP1)</name>
    <dbReference type="NCBI Taxonomy" id="525904"/>
    <lineage>
        <taxon>Bacteria</taxon>
        <taxon>Bacillati</taxon>
        <taxon>Chloroflexota</taxon>
        <taxon>Chloroflexia</taxon>
        <taxon>Candidatus Thermobaculales</taxon>
        <taxon>Candidatus Thermobaculaceae</taxon>
        <taxon>Thermobaculum</taxon>
    </lineage>
</organism>
<name>D1CI58_THET1</name>
<evidence type="ECO:0000313" key="3">
    <source>
        <dbReference type="Proteomes" id="UP000000323"/>
    </source>
</evidence>
<keyword evidence="1" id="KW-0812">Transmembrane</keyword>
<accession>D1CI58</accession>
<dbReference type="eggNOG" id="COG2223">
    <property type="taxonomic scope" value="Bacteria"/>
</dbReference>
<dbReference type="Gene3D" id="1.20.950.20">
    <property type="entry name" value="Transmembrane di-heme cytochromes, Chain C"/>
    <property type="match status" value="1"/>
</dbReference>
<feature type="transmembrane region" description="Helical" evidence="1">
    <location>
        <begin position="208"/>
        <end position="228"/>
    </location>
</feature>
<feature type="transmembrane region" description="Helical" evidence="1">
    <location>
        <begin position="165"/>
        <end position="187"/>
    </location>
</feature>
<dbReference type="RefSeq" id="WP_012876460.1">
    <property type="nucleotide sequence ID" value="NC_013526.1"/>
</dbReference>
<proteinExistence type="predicted"/>
<protein>
    <submittedName>
        <fullName evidence="2">Major facilitator transporter</fullName>
    </submittedName>
</protein>
<gene>
    <name evidence="2" type="ordered locus">Tter_2540</name>
</gene>
<evidence type="ECO:0000256" key="1">
    <source>
        <dbReference type="SAM" id="Phobius"/>
    </source>
</evidence>
<feature type="transmembrane region" description="Helical" evidence="1">
    <location>
        <begin position="234"/>
        <end position="253"/>
    </location>
</feature>